<dbReference type="FunFam" id="1.20.58.220:FF:000004">
    <property type="entry name" value="Phosphate-specific transport system accessory protein PhoU"/>
    <property type="match status" value="1"/>
</dbReference>
<dbReference type="Gene3D" id="1.20.58.220">
    <property type="entry name" value="Phosphate transport system protein phou homolog 2, domain 2"/>
    <property type="match status" value="2"/>
</dbReference>
<comment type="similarity">
    <text evidence="2 8">Belongs to the PhoU family.</text>
</comment>
<evidence type="ECO:0000256" key="2">
    <source>
        <dbReference type="ARBA" id="ARBA00008107"/>
    </source>
</evidence>
<comment type="subunit">
    <text evidence="3 8">Homodimer.</text>
</comment>
<gene>
    <name evidence="10" type="ORF">GGD89_002416</name>
</gene>
<dbReference type="GO" id="GO:0030643">
    <property type="term" value="P:intracellular phosphate ion homeostasis"/>
    <property type="evidence" value="ECO:0007669"/>
    <property type="project" value="InterPro"/>
</dbReference>
<comment type="function">
    <text evidence="7 8">Plays a role in the regulation of phosphate uptake.</text>
</comment>
<dbReference type="GO" id="GO:0006817">
    <property type="term" value="P:phosphate ion transport"/>
    <property type="evidence" value="ECO:0007669"/>
    <property type="project" value="UniProtKB-KW"/>
</dbReference>
<evidence type="ECO:0000256" key="7">
    <source>
        <dbReference type="ARBA" id="ARBA00056181"/>
    </source>
</evidence>
<dbReference type="GO" id="GO:0005737">
    <property type="term" value="C:cytoplasm"/>
    <property type="evidence" value="ECO:0007669"/>
    <property type="project" value="UniProtKB-SubCell"/>
</dbReference>
<evidence type="ECO:0000313" key="11">
    <source>
        <dbReference type="Proteomes" id="UP000554286"/>
    </source>
</evidence>
<keyword evidence="5 8" id="KW-0963">Cytoplasm</keyword>
<sequence>MEAGGAKPHIVRAFDTDLAALDDTLVKMGDHVGTQIRDALAALVARDPAGAAAVDRADAAVDALEQLLNEQAVRLLALRQPKADDLRAVVTALRAATMLERAGDYAAGAARRGVADLAQPPGQSMAAVRRIGERVSDLLAQAVRAYLDQDVEAALAVWHGDVEIDSLHSSLFRELLTYMLEDPRDIGVCSHLLFVAKNLERIGDQATNIAELAHYRVTGTTPDGGRPKDDLATFATAEGRDGADAPDRGSPS</sequence>
<evidence type="ECO:0000313" key="10">
    <source>
        <dbReference type="EMBL" id="MBB4266780.1"/>
    </source>
</evidence>
<dbReference type="AlphaFoldDB" id="A0A7W6WA32"/>
<dbReference type="SUPFAM" id="SSF109755">
    <property type="entry name" value="PhoU-like"/>
    <property type="match status" value="1"/>
</dbReference>
<evidence type="ECO:0000256" key="6">
    <source>
        <dbReference type="ARBA" id="ARBA00022592"/>
    </source>
</evidence>
<keyword evidence="4 8" id="KW-0813">Transport</keyword>
<dbReference type="InterPro" id="IPR038078">
    <property type="entry name" value="PhoU-like_sf"/>
</dbReference>
<dbReference type="EMBL" id="JACIGK010000017">
    <property type="protein sequence ID" value="MBB4266780.1"/>
    <property type="molecule type" value="Genomic_DNA"/>
</dbReference>
<dbReference type="Pfam" id="PF01895">
    <property type="entry name" value="PhoU"/>
    <property type="match status" value="2"/>
</dbReference>
<keyword evidence="6 8" id="KW-0592">Phosphate transport</keyword>
<feature type="domain" description="PhoU" evidence="9">
    <location>
        <begin position="26"/>
        <end position="111"/>
    </location>
</feature>
<organism evidence="10 11">
    <name type="scientific">Roseospira visakhapatnamensis</name>
    <dbReference type="NCBI Taxonomy" id="390880"/>
    <lineage>
        <taxon>Bacteria</taxon>
        <taxon>Pseudomonadati</taxon>
        <taxon>Pseudomonadota</taxon>
        <taxon>Alphaproteobacteria</taxon>
        <taxon>Rhodospirillales</taxon>
        <taxon>Rhodospirillaceae</taxon>
        <taxon>Roseospira</taxon>
    </lineage>
</organism>
<dbReference type="RefSeq" id="WP_184045525.1">
    <property type="nucleotide sequence ID" value="NZ_JACIGK010000017.1"/>
</dbReference>
<evidence type="ECO:0000256" key="4">
    <source>
        <dbReference type="ARBA" id="ARBA00022448"/>
    </source>
</evidence>
<evidence type="ECO:0000256" key="8">
    <source>
        <dbReference type="PIRNR" id="PIRNR003107"/>
    </source>
</evidence>
<proteinExistence type="inferred from homology"/>
<evidence type="ECO:0000259" key="9">
    <source>
        <dbReference type="Pfam" id="PF01895"/>
    </source>
</evidence>
<dbReference type="NCBIfam" id="TIGR02135">
    <property type="entry name" value="phoU_full"/>
    <property type="match status" value="1"/>
</dbReference>
<evidence type="ECO:0000256" key="3">
    <source>
        <dbReference type="ARBA" id="ARBA00011738"/>
    </source>
</evidence>
<protein>
    <recommendedName>
        <fullName evidence="8">Phosphate-specific transport system accessory protein PhoU</fullName>
    </recommendedName>
</protein>
<reference evidence="10 11" key="1">
    <citation type="submission" date="2020-08" db="EMBL/GenBank/DDBJ databases">
        <title>Genome sequencing of Purple Non-Sulfur Bacteria from various extreme environments.</title>
        <authorList>
            <person name="Mayer M."/>
        </authorList>
    </citation>
    <scope>NUCLEOTIDE SEQUENCE [LARGE SCALE GENOMIC DNA]</scope>
    <source>
        <strain evidence="10 11">JA131</strain>
    </source>
</reference>
<evidence type="ECO:0000256" key="1">
    <source>
        <dbReference type="ARBA" id="ARBA00004496"/>
    </source>
</evidence>
<dbReference type="Proteomes" id="UP000554286">
    <property type="component" value="Unassembled WGS sequence"/>
</dbReference>
<dbReference type="InterPro" id="IPR028366">
    <property type="entry name" value="PhoU"/>
</dbReference>
<feature type="domain" description="PhoU" evidence="9">
    <location>
        <begin position="128"/>
        <end position="212"/>
    </location>
</feature>
<dbReference type="GO" id="GO:0045936">
    <property type="term" value="P:negative regulation of phosphate metabolic process"/>
    <property type="evidence" value="ECO:0007669"/>
    <property type="project" value="InterPro"/>
</dbReference>
<dbReference type="InterPro" id="IPR026022">
    <property type="entry name" value="PhoU_dom"/>
</dbReference>
<keyword evidence="11" id="KW-1185">Reference proteome</keyword>
<dbReference type="PIRSF" id="PIRSF003107">
    <property type="entry name" value="PhoU"/>
    <property type="match status" value="1"/>
</dbReference>
<comment type="caution">
    <text evidence="10">The sequence shown here is derived from an EMBL/GenBank/DDBJ whole genome shotgun (WGS) entry which is preliminary data.</text>
</comment>
<comment type="subcellular location">
    <subcellularLocation>
        <location evidence="1 8">Cytoplasm</location>
    </subcellularLocation>
</comment>
<evidence type="ECO:0000256" key="5">
    <source>
        <dbReference type="ARBA" id="ARBA00022490"/>
    </source>
</evidence>
<accession>A0A7W6WA32</accession>
<dbReference type="PANTHER" id="PTHR42930:SF3">
    <property type="entry name" value="PHOSPHATE-SPECIFIC TRANSPORT SYSTEM ACCESSORY PROTEIN PHOU"/>
    <property type="match status" value="1"/>
</dbReference>
<name>A0A7W6WA32_9PROT</name>
<dbReference type="PANTHER" id="PTHR42930">
    <property type="entry name" value="PHOSPHATE-SPECIFIC TRANSPORT SYSTEM ACCESSORY PROTEIN PHOU"/>
    <property type="match status" value="1"/>
</dbReference>